<dbReference type="GO" id="GO:0006355">
    <property type="term" value="P:regulation of DNA-templated transcription"/>
    <property type="evidence" value="ECO:0007669"/>
    <property type="project" value="UniProtKB-UniRule"/>
</dbReference>
<dbReference type="GO" id="GO:0003677">
    <property type="term" value="F:DNA binding"/>
    <property type="evidence" value="ECO:0007669"/>
    <property type="project" value="UniProtKB-UniRule"/>
</dbReference>
<keyword evidence="2 16" id="KW-0244">Early protein</keyword>
<gene>
    <name evidence="16 18" type="primary">E6</name>
</gene>
<dbReference type="GO" id="GO:0052170">
    <property type="term" value="P:symbiont-mediated suppression of host innate immune response"/>
    <property type="evidence" value="ECO:0007669"/>
    <property type="project" value="UniProtKB-KW"/>
</dbReference>
<keyword evidence="9 16" id="KW-0805">Transcription regulation</keyword>
<evidence type="ECO:0000256" key="14">
    <source>
        <dbReference type="ARBA" id="ARBA00023280"/>
    </source>
</evidence>
<keyword evidence="14 16" id="KW-0899">Viral immunoevasion</keyword>
<name>A0A2D2ALD7_9PAPI</name>
<keyword evidence="11 16" id="KW-0010">Activator</keyword>
<evidence type="ECO:0000256" key="10">
    <source>
        <dbReference type="ARBA" id="ARBA00023125"/>
    </source>
</evidence>
<protein>
    <recommendedName>
        <fullName evidence="16 17">Protein E6</fullName>
    </recommendedName>
</protein>
<evidence type="ECO:0000313" key="18">
    <source>
        <dbReference type="EMBL" id="ATQ38275.1"/>
    </source>
</evidence>
<dbReference type="GO" id="GO:0006351">
    <property type="term" value="P:DNA-templated transcription"/>
    <property type="evidence" value="ECO:0007669"/>
    <property type="project" value="UniProtKB-UniRule"/>
</dbReference>
<dbReference type="Gene3D" id="3.30.240.40">
    <property type="entry name" value="E6 early regulatory protein"/>
    <property type="match status" value="2"/>
</dbReference>
<feature type="zinc finger region" evidence="16">
    <location>
        <begin position="100"/>
        <end position="136"/>
    </location>
</feature>
<organism evidence="18">
    <name type="scientific">Gammapapillomavirus 8</name>
    <dbReference type="NCBI Taxonomy" id="1175850"/>
    <lineage>
        <taxon>Viruses</taxon>
        <taxon>Monodnaviria</taxon>
        <taxon>Shotokuvirae</taxon>
        <taxon>Cossaviricota</taxon>
        <taxon>Papovaviricetes</taxon>
        <taxon>Zurhausenvirales</taxon>
        <taxon>Papillomaviridae</taxon>
        <taxon>Firstpapillomavirinae</taxon>
        <taxon>Gammapapillomavirus</taxon>
    </lineage>
</organism>
<evidence type="ECO:0000256" key="6">
    <source>
        <dbReference type="ARBA" id="ARBA00022723"/>
    </source>
</evidence>
<dbReference type="GO" id="GO:0030430">
    <property type="term" value="C:host cell cytoplasm"/>
    <property type="evidence" value="ECO:0007669"/>
    <property type="project" value="UniProtKB-SubCell"/>
</dbReference>
<keyword evidence="12 16" id="KW-0804">Transcription</keyword>
<evidence type="ECO:0000256" key="4">
    <source>
        <dbReference type="ARBA" id="ARBA00022581"/>
    </source>
</evidence>
<evidence type="ECO:0000256" key="16">
    <source>
        <dbReference type="HAMAP-Rule" id="MF_04006"/>
    </source>
</evidence>
<keyword evidence="13 16" id="KW-1035">Host cytoplasm</keyword>
<evidence type="ECO:0000256" key="17">
    <source>
        <dbReference type="RuleBase" id="RU363123"/>
    </source>
</evidence>
<feature type="zinc finger region" evidence="16">
    <location>
        <begin position="27"/>
        <end position="63"/>
    </location>
</feature>
<dbReference type="Proteomes" id="UP000289459">
    <property type="component" value="Segment"/>
</dbReference>
<reference evidence="18" key="1">
    <citation type="journal article" date="2018" name="MSphere">
        <title>Metagenomic Discovery of 83 New Human Papillomavirus Types in Patients with Immunodeficiency.</title>
        <authorList>
            <person name="Pastrana D.V."/>
            <person name="Peretti A."/>
            <person name="Welch N.L."/>
            <person name="Borgogna C."/>
            <person name="Olivero C."/>
            <person name="Badolato R."/>
            <person name="Notarangelo L.D."/>
            <person name="Gariglio M."/>
            <person name="FitzGerald P.C."/>
            <person name="McIntosh C.E."/>
            <person name="Reeves J."/>
            <person name="Starrett G.J."/>
            <person name="Bliskovsky V."/>
            <person name="Velez D."/>
            <person name="Brownell I."/>
            <person name="Yarchoan R."/>
            <person name="Wyvill K.M."/>
            <person name="Uldrick T.S."/>
            <person name="Maldarelli F."/>
            <person name="Lisco A."/>
            <person name="Sereti I."/>
            <person name="Gonzalez C.M."/>
            <person name="Androphy E.J."/>
            <person name="McBride A.A."/>
            <person name="Van Doorslaer K."/>
            <person name="Garcia F."/>
            <person name="Dvoretzky I."/>
            <person name="Liu J.S."/>
            <person name="Han J."/>
            <person name="Murphy P.M."/>
            <person name="McDermott D.H."/>
            <person name="Buck C.B."/>
        </authorList>
    </citation>
    <scope>NUCLEOTIDE SEQUENCE</scope>
    <source>
        <strain evidence="18">Gamma08_EV07c390</strain>
    </source>
</reference>
<comment type="subunit">
    <text evidence="16">Forms homodimers. Interacts with ubiquitin-protein ligase UBE3A/E6-AP; this interaction stimulates UBE3A ubiquitin activity. Interacts with host BAK1.</text>
</comment>
<evidence type="ECO:0000256" key="7">
    <source>
        <dbReference type="ARBA" id="ARBA00022771"/>
    </source>
</evidence>
<keyword evidence="10 16" id="KW-0238">DNA-binding</keyword>
<keyword evidence="6 16" id="KW-0479">Metal-binding</keyword>
<evidence type="ECO:0000256" key="12">
    <source>
        <dbReference type="ARBA" id="ARBA00023163"/>
    </source>
</evidence>
<proteinExistence type="inferred from homology"/>
<dbReference type="EMBL" id="MF588705">
    <property type="protein sequence ID" value="ATQ38275.1"/>
    <property type="molecule type" value="Genomic_DNA"/>
</dbReference>
<dbReference type="GO" id="GO:0008270">
    <property type="term" value="F:zinc ion binding"/>
    <property type="evidence" value="ECO:0007669"/>
    <property type="project" value="UniProtKB-KW"/>
</dbReference>
<keyword evidence="4 16" id="KW-0945">Host-virus interaction</keyword>
<dbReference type="Pfam" id="PF00518">
    <property type="entry name" value="E6"/>
    <property type="match status" value="1"/>
</dbReference>
<comment type="subcellular location">
    <subcellularLocation>
        <location evidence="16 17">Host cytoplasm</location>
    </subcellularLocation>
    <subcellularLocation>
        <location evidence="16 17">Host nucleus</location>
    </subcellularLocation>
</comment>
<evidence type="ECO:0000256" key="3">
    <source>
        <dbReference type="ARBA" id="ARBA00022562"/>
    </source>
</evidence>
<keyword evidence="7 16" id="KW-0863">Zinc-finger</keyword>
<dbReference type="GO" id="GO:0042025">
    <property type="term" value="C:host cell nucleus"/>
    <property type="evidence" value="ECO:0007669"/>
    <property type="project" value="UniProtKB-SubCell"/>
</dbReference>
<evidence type="ECO:0000256" key="15">
    <source>
        <dbReference type="ARBA" id="ARBA00023323"/>
    </source>
</evidence>
<dbReference type="HAMAP" id="MF_04006">
    <property type="entry name" value="HPV_E6"/>
    <property type="match status" value="1"/>
</dbReference>
<evidence type="ECO:0000256" key="8">
    <source>
        <dbReference type="ARBA" id="ARBA00022833"/>
    </source>
</evidence>
<keyword evidence="15 16" id="KW-1119">Modulation of host cell apoptosis by virus</keyword>
<evidence type="ECO:0000256" key="9">
    <source>
        <dbReference type="ARBA" id="ARBA00023015"/>
    </source>
</evidence>
<evidence type="ECO:0000256" key="2">
    <source>
        <dbReference type="ARBA" id="ARBA00022518"/>
    </source>
</evidence>
<comment type="similarity">
    <text evidence="1 16 17">Belongs to the papillomaviridae E6 protein family.</text>
</comment>
<evidence type="ECO:0000256" key="1">
    <source>
        <dbReference type="ARBA" id="ARBA00006346"/>
    </source>
</evidence>
<dbReference type="InterPro" id="IPR038575">
    <property type="entry name" value="E6_sf"/>
</dbReference>
<evidence type="ECO:0000256" key="5">
    <source>
        <dbReference type="ARBA" id="ARBA00022632"/>
    </source>
</evidence>
<keyword evidence="5 16" id="KW-1090">Inhibition of host innate immune response by virus</keyword>
<dbReference type="GO" id="GO:0039648">
    <property type="term" value="P:symbiont-mediated perturbation of host ubiquitin-like protein modification"/>
    <property type="evidence" value="ECO:0007669"/>
    <property type="project" value="UniProtKB-UniRule"/>
</dbReference>
<keyword evidence="3 16" id="KW-1048">Host nucleus</keyword>
<sequence>MEPYFPTHLDDYCKHFNVSFFDLSLQCIFCGFILDAQQLANFYTKSLSLVWRDGVCFACCRQCCRVSARHEFERYCRCSVSASIITDILHKPLSEIIIRCYGCLTLLDLVEKIDAIHRGDNFHLVRSAWKGLCRECTPK</sequence>
<evidence type="ECO:0000256" key="13">
    <source>
        <dbReference type="ARBA" id="ARBA00023200"/>
    </source>
</evidence>
<accession>A0A2D2ALD7</accession>
<dbReference type="SUPFAM" id="SSF161229">
    <property type="entry name" value="E6 C-terminal domain-like"/>
    <property type="match status" value="2"/>
</dbReference>
<dbReference type="GO" id="GO:0052150">
    <property type="term" value="P:symbiont-mediated perturbation of host apoptosis"/>
    <property type="evidence" value="ECO:0007669"/>
    <property type="project" value="UniProtKB-KW"/>
</dbReference>
<evidence type="ECO:0000256" key="11">
    <source>
        <dbReference type="ARBA" id="ARBA00023159"/>
    </source>
</evidence>
<comment type="caution">
    <text evidence="16">Lacks conserved residue(s) required for the propagation of feature annotation.</text>
</comment>
<dbReference type="InterPro" id="IPR001334">
    <property type="entry name" value="E6"/>
</dbReference>
<dbReference type="GO" id="GO:0039502">
    <property type="term" value="P:symbiont-mediated suppression of host type I interferon-mediated signaling pathway"/>
    <property type="evidence" value="ECO:0007669"/>
    <property type="project" value="UniProtKB-UniRule"/>
</dbReference>
<comment type="function">
    <text evidence="16">Plays a major role in the induction and maintenance of cellular transformation. E6 associates with host UBE3A/E6-AP ubiquitin-protein ligase and modulates its activity. Protects host keratinocytes from apoptosis by mediating the degradation of host BAK1. May also inhibit host immune response.</text>
</comment>
<keyword evidence="8 16" id="KW-0862">Zinc</keyword>